<gene>
    <name evidence="1" type="ORF">D8M06_05080</name>
</gene>
<accession>A0A495A7Q2</accession>
<reference evidence="1 2" key="1">
    <citation type="journal article" date="2016" name="Int. J. Syst. Evol. Microbiol.">
        <title>Oceanobacillus halophilus sp. nov., a novel moderately halophilic bacterium from a hypersaline lake.</title>
        <authorList>
            <person name="Amoozegar M.A."/>
            <person name="Bagheri M."/>
            <person name="Makhdoumi A."/>
            <person name="Nikou M.M."/>
            <person name="Fazeli S.A.S."/>
            <person name="Schumann P."/>
            <person name="Sproer C."/>
            <person name="Sanchez-Porro C."/>
            <person name="Ventosa A."/>
        </authorList>
    </citation>
    <scope>NUCLEOTIDE SEQUENCE [LARGE SCALE GENOMIC DNA]</scope>
    <source>
        <strain evidence="1 2">DSM 23996</strain>
    </source>
</reference>
<evidence type="ECO:0000313" key="1">
    <source>
        <dbReference type="EMBL" id="RKQ35644.1"/>
    </source>
</evidence>
<organism evidence="1 2">
    <name type="scientific">Oceanobacillus halophilus</name>
    <dbReference type="NCBI Taxonomy" id="930130"/>
    <lineage>
        <taxon>Bacteria</taxon>
        <taxon>Bacillati</taxon>
        <taxon>Bacillota</taxon>
        <taxon>Bacilli</taxon>
        <taxon>Bacillales</taxon>
        <taxon>Bacillaceae</taxon>
        <taxon>Oceanobacillus</taxon>
    </lineage>
</organism>
<dbReference type="Pfam" id="PF09932">
    <property type="entry name" value="DUF2164"/>
    <property type="match status" value="1"/>
</dbReference>
<dbReference type="RefSeq" id="WP_121203275.1">
    <property type="nucleotide sequence ID" value="NZ_RBZP01000002.1"/>
</dbReference>
<comment type="caution">
    <text evidence="1">The sequence shown here is derived from an EMBL/GenBank/DDBJ whole genome shotgun (WGS) entry which is preliminary data.</text>
</comment>
<dbReference type="InterPro" id="IPR018680">
    <property type="entry name" value="DUF2164"/>
</dbReference>
<protein>
    <submittedName>
        <fullName evidence="1">DUF2164 domain-containing protein</fullName>
    </submittedName>
</protein>
<name>A0A495A7Q2_9BACI</name>
<keyword evidence="2" id="KW-1185">Reference proteome</keyword>
<evidence type="ECO:0000313" key="2">
    <source>
        <dbReference type="Proteomes" id="UP000269301"/>
    </source>
</evidence>
<sequence length="75" mass="8898">MKSKFKLEKDKKEELVESIQAYFEKEMDENIGDLKAMLFLDFIMEEIAPVFYNLGVQDSHAYVTKKLDDLFEIEK</sequence>
<dbReference type="OrthoDB" id="573733at2"/>
<proteinExistence type="predicted"/>
<dbReference type="AlphaFoldDB" id="A0A495A7Q2"/>
<dbReference type="EMBL" id="RBZP01000002">
    <property type="protein sequence ID" value="RKQ35644.1"/>
    <property type="molecule type" value="Genomic_DNA"/>
</dbReference>
<dbReference type="Proteomes" id="UP000269301">
    <property type="component" value="Unassembled WGS sequence"/>
</dbReference>